<evidence type="ECO:0000256" key="1">
    <source>
        <dbReference type="ARBA" id="ARBA00022737"/>
    </source>
</evidence>
<dbReference type="EMBL" id="CCYA01000252">
    <property type="protein sequence ID" value="CEH15127.1"/>
    <property type="molecule type" value="Genomic_DNA"/>
</dbReference>
<evidence type="ECO:0000256" key="3">
    <source>
        <dbReference type="PROSITE-ProRule" id="PRU00023"/>
    </source>
</evidence>
<dbReference type="Gene3D" id="1.25.40.20">
    <property type="entry name" value="Ankyrin repeat-containing domain"/>
    <property type="match status" value="1"/>
</dbReference>
<dbReference type="GO" id="GO:0085020">
    <property type="term" value="P:protein K6-linked ubiquitination"/>
    <property type="evidence" value="ECO:0007669"/>
    <property type="project" value="TreeGrafter"/>
</dbReference>
<protein>
    <submittedName>
        <fullName evidence="5">Ankyrin</fullName>
    </submittedName>
</protein>
<feature type="region of interest" description="Disordered" evidence="4">
    <location>
        <begin position="247"/>
        <end position="276"/>
    </location>
</feature>
<evidence type="ECO:0000313" key="5">
    <source>
        <dbReference type="EMBL" id="CEH15127.1"/>
    </source>
</evidence>
<evidence type="ECO:0000256" key="4">
    <source>
        <dbReference type="SAM" id="MobiDB-lite"/>
    </source>
</evidence>
<dbReference type="InterPro" id="IPR036770">
    <property type="entry name" value="Ankyrin_rpt-contain_sf"/>
</dbReference>
<organism evidence="5 6">
    <name type="scientific">Ceraceosorus bombacis</name>
    <dbReference type="NCBI Taxonomy" id="401625"/>
    <lineage>
        <taxon>Eukaryota</taxon>
        <taxon>Fungi</taxon>
        <taxon>Dikarya</taxon>
        <taxon>Basidiomycota</taxon>
        <taxon>Ustilaginomycotina</taxon>
        <taxon>Exobasidiomycetes</taxon>
        <taxon>Ceraceosorales</taxon>
        <taxon>Ceraceosoraceae</taxon>
        <taxon>Ceraceosorus</taxon>
    </lineage>
</organism>
<proteinExistence type="predicted"/>
<name>A0A0P1BGA7_9BASI</name>
<dbReference type="PROSITE" id="PS50088">
    <property type="entry name" value="ANK_REPEAT"/>
    <property type="match status" value="1"/>
</dbReference>
<dbReference type="InterPro" id="IPR002110">
    <property type="entry name" value="Ankyrin_rpt"/>
</dbReference>
<dbReference type="PANTHER" id="PTHR24171">
    <property type="entry name" value="ANKYRIN REPEAT DOMAIN-CONTAINING PROTEIN 39-RELATED"/>
    <property type="match status" value="1"/>
</dbReference>
<evidence type="ECO:0000256" key="2">
    <source>
        <dbReference type="ARBA" id="ARBA00023043"/>
    </source>
</evidence>
<evidence type="ECO:0000313" key="6">
    <source>
        <dbReference type="Proteomes" id="UP000054845"/>
    </source>
</evidence>
<sequence length="276" mass="28896">MQDWSGRSLKSLRTLRCTIDAHVFEQRIEVPATIPVNPLPSTYLRCHFPHLTSFDRTRTAKVSLKMSPVPVSIPDPEAQAAAAQTAAATDGNAAEAIAGQAAGGDQTSANAASATAGLPSSTLDFAAKMFTLAREGNTDLLAYIDAGLPSNLTNNRGDTLLMLASYHGHPSLVQQLLQRSADPNQLNGKGQSCVAGAVFKGHDQVIKILVQGGADPLAGAPTADDTAKMFHKWDGEEGYQALFEAASGRGKGAREAAPPVEDREEAQRIPGSGIAA</sequence>
<dbReference type="SUPFAM" id="SSF48403">
    <property type="entry name" value="Ankyrin repeat"/>
    <property type="match status" value="1"/>
</dbReference>
<feature type="repeat" description="ANK" evidence="3">
    <location>
        <begin position="156"/>
        <end position="188"/>
    </location>
</feature>
<dbReference type="PROSITE" id="PS50297">
    <property type="entry name" value="ANK_REP_REGION"/>
    <property type="match status" value="1"/>
</dbReference>
<dbReference type="OrthoDB" id="366390at2759"/>
<accession>A0A0P1BGA7</accession>
<dbReference type="STRING" id="401625.A0A0P1BGA7"/>
<keyword evidence="6" id="KW-1185">Reference proteome</keyword>
<keyword evidence="1" id="KW-0677">Repeat</keyword>
<reference evidence="5 6" key="1">
    <citation type="submission" date="2014-09" db="EMBL/GenBank/DDBJ databases">
        <authorList>
            <person name="Magalhaes I.L.F."/>
            <person name="Oliveira U."/>
            <person name="Santos F.R."/>
            <person name="Vidigal T.H.D.A."/>
            <person name="Brescovit A.D."/>
            <person name="Santos A.J."/>
        </authorList>
    </citation>
    <scope>NUCLEOTIDE SEQUENCE [LARGE SCALE GENOMIC DNA]</scope>
</reference>
<dbReference type="Proteomes" id="UP000054845">
    <property type="component" value="Unassembled WGS sequence"/>
</dbReference>
<dbReference type="AlphaFoldDB" id="A0A0P1BGA7"/>
<keyword evidence="2 3" id="KW-0040">ANK repeat</keyword>
<dbReference type="SMART" id="SM00248">
    <property type="entry name" value="ANK"/>
    <property type="match status" value="2"/>
</dbReference>
<dbReference type="GO" id="GO:0004842">
    <property type="term" value="F:ubiquitin-protein transferase activity"/>
    <property type="evidence" value="ECO:0007669"/>
    <property type="project" value="TreeGrafter"/>
</dbReference>
<dbReference type="PANTHER" id="PTHR24171:SF8">
    <property type="entry name" value="BRCA1-ASSOCIATED RING DOMAIN PROTEIN 1"/>
    <property type="match status" value="1"/>
</dbReference>
<dbReference type="Pfam" id="PF12796">
    <property type="entry name" value="Ank_2"/>
    <property type="match status" value="1"/>
</dbReference>